<name>A0A927FWI5_9HYPH</name>
<protein>
    <submittedName>
        <fullName evidence="1">Uncharacterized protein</fullName>
    </submittedName>
</protein>
<dbReference type="RefSeq" id="WP_191776721.1">
    <property type="nucleotide sequence ID" value="NZ_JACYFU010000003.1"/>
</dbReference>
<evidence type="ECO:0000313" key="2">
    <source>
        <dbReference type="Proteomes" id="UP000654108"/>
    </source>
</evidence>
<dbReference type="AlphaFoldDB" id="A0A927FWI5"/>
<accession>A0A927FWI5</accession>
<sequence length="65" mass="7714">MREQVKQFGQCAFDRRRREPGQGLHFLGKKPRDRAPLCITQFDREHEAEVCGIQFGDEYLLVRLH</sequence>
<keyword evidence="2" id="KW-1185">Reference proteome</keyword>
<gene>
    <name evidence="1" type="ORF">IC608_14070</name>
</gene>
<organism evidence="1 2">
    <name type="scientific">Devosia oryzisoli</name>
    <dbReference type="NCBI Taxonomy" id="2774138"/>
    <lineage>
        <taxon>Bacteria</taxon>
        <taxon>Pseudomonadati</taxon>
        <taxon>Pseudomonadota</taxon>
        <taxon>Alphaproteobacteria</taxon>
        <taxon>Hyphomicrobiales</taxon>
        <taxon>Devosiaceae</taxon>
        <taxon>Devosia</taxon>
    </lineage>
</organism>
<proteinExistence type="predicted"/>
<dbReference type="EMBL" id="JACYFU010000003">
    <property type="protein sequence ID" value="MBD8066597.1"/>
    <property type="molecule type" value="Genomic_DNA"/>
</dbReference>
<evidence type="ECO:0000313" key="1">
    <source>
        <dbReference type="EMBL" id="MBD8066597.1"/>
    </source>
</evidence>
<comment type="caution">
    <text evidence="1">The sequence shown here is derived from an EMBL/GenBank/DDBJ whole genome shotgun (WGS) entry which is preliminary data.</text>
</comment>
<reference evidence="1" key="1">
    <citation type="submission" date="2020-09" db="EMBL/GenBank/DDBJ databases">
        <title>Genome seq and assembly of Devosia sp.</title>
        <authorList>
            <person name="Chhetri G."/>
        </authorList>
    </citation>
    <scope>NUCLEOTIDE SEQUENCE</scope>
    <source>
        <strain evidence="1">PTR5</strain>
    </source>
</reference>
<dbReference type="Proteomes" id="UP000654108">
    <property type="component" value="Unassembled WGS sequence"/>
</dbReference>